<keyword evidence="1" id="KW-1133">Transmembrane helix</keyword>
<proteinExistence type="predicted"/>
<feature type="transmembrane region" description="Helical" evidence="1">
    <location>
        <begin position="116"/>
        <end position="135"/>
    </location>
</feature>
<gene>
    <name evidence="2" type="ORF">PPENT_87.1.T1550040</name>
</gene>
<name>A0A8S1Y8I4_9CILI</name>
<keyword evidence="1" id="KW-0812">Transmembrane</keyword>
<evidence type="ECO:0000256" key="1">
    <source>
        <dbReference type="SAM" id="Phobius"/>
    </source>
</evidence>
<comment type="caution">
    <text evidence="2">The sequence shown here is derived from an EMBL/GenBank/DDBJ whole genome shotgun (WGS) entry which is preliminary data.</text>
</comment>
<feature type="transmembrane region" description="Helical" evidence="1">
    <location>
        <begin position="141"/>
        <end position="165"/>
    </location>
</feature>
<evidence type="ECO:0000313" key="3">
    <source>
        <dbReference type="Proteomes" id="UP000689195"/>
    </source>
</evidence>
<dbReference type="EMBL" id="CAJJDO010000155">
    <property type="protein sequence ID" value="CAD8209558.1"/>
    <property type="molecule type" value="Genomic_DNA"/>
</dbReference>
<sequence length="169" mass="20016">MRHQSNGQKIFIEGSHLLLTDDSIHSFKPRFSKYKNFYTKKPLFEYHYVTPTQKHAKEILDKICYVNKKALITERPESSFQKRKDFSVDQCLTTRGSTQQKYIRIKSINRSNIKQIIRLRLVSIYIGLKILQSHLNIFMNMYFLSLDSNILAISIAFYSLLIYLIDQIE</sequence>
<keyword evidence="3" id="KW-1185">Reference proteome</keyword>
<dbReference type="Proteomes" id="UP000689195">
    <property type="component" value="Unassembled WGS sequence"/>
</dbReference>
<dbReference type="AlphaFoldDB" id="A0A8S1Y8I4"/>
<organism evidence="2 3">
    <name type="scientific">Paramecium pentaurelia</name>
    <dbReference type="NCBI Taxonomy" id="43138"/>
    <lineage>
        <taxon>Eukaryota</taxon>
        <taxon>Sar</taxon>
        <taxon>Alveolata</taxon>
        <taxon>Ciliophora</taxon>
        <taxon>Intramacronucleata</taxon>
        <taxon>Oligohymenophorea</taxon>
        <taxon>Peniculida</taxon>
        <taxon>Parameciidae</taxon>
        <taxon>Paramecium</taxon>
    </lineage>
</organism>
<reference evidence="2" key="1">
    <citation type="submission" date="2021-01" db="EMBL/GenBank/DDBJ databases">
        <authorList>
            <consortium name="Genoscope - CEA"/>
            <person name="William W."/>
        </authorList>
    </citation>
    <scope>NUCLEOTIDE SEQUENCE</scope>
</reference>
<protein>
    <submittedName>
        <fullName evidence="2">Uncharacterized protein</fullName>
    </submittedName>
</protein>
<keyword evidence="1" id="KW-0472">Membrane</keyword>
<accession>A0A8S1Y8I4</accession>
<evidence type="ECO:0000313" key="2">
    <source>
        <dbReference type="EMBL" id="CAD8209558.1"/>
    </source>
</evidence>